<feature type="transmembrane region" description="Helical" evidence="1">
    <location>
        <begin position="177"/>
        <end position="197"/>
    </location>
</feature>
<evidence type="ECO:0000313" key="3">
    <source>
        <dbReference type="Proteomes" id="UP000325286"/>
    </source>
</evidence>
<name>A0A5B9R0J7_9BACT</name>
<organism evidence="2 3">
    <name type="scientific">Roseimaritima ulvae</name>
    <dbReference type="NCBI Taxonomy" id="980254"/>
    <lineage>
        <taxon>Bacteria</taxon>
        <taxon>Pseudomonadati</taxon>
        <taxon>Planctomycetota</taxon>
        <taxon>Planctomycetia</taxon>
        <taxon>Pirellulales</taxon>
        <taxon>Pirellulaceae</taxon>
        <taxon>Roseimaritima</taxon>
    </lineage>
</organism>
<feature type="transmembrane region" description="Helical" evidence="1">
    <location>
        <begin position="329"/>
        <end position="347"/>
    </location>
</feature>
<dbReference type="RefSeq" id="WP_068134278.1">
    <property type="nucleotide sequence ID" value="NZ_CP042914.1"/>
</dbReference>
<feature type="transmembrane region" description="Helical" evidence="1">
    <location>
        <begin position="379"/>
        <end position="396"/>
    </location>
</feature>
<protein>
    <submittedName>
        <fullName evidence="2">Type IV leader peptidase family protein</fullName>
    </submittedName>
</protein>
<feature type="transmembrane region" description="Helical" evidence="1">
    <location>
        <begin position="145"/>
        <end position="165"/>
    </location>
</feature>
<sequence length="440" mass="48359">MAFWIQLPLPVRLAVLSLVGVIAGGFVNWAIYAWATFRVPVSPWSRVPAGMAARHWFTRLPVVGWWARAAETPQQLAAARERLTRLGYEVPPEWTPRMPFWLRPMAIELALGFALPWLYWYETQAGLVLPAGVPQAAVAAAHPTWLHWMFVGHALLLVLMTIATFIDFDEQIIPDWVTIPGTLLALGMASVSLHTFLPIPLTANGVMRLEPCTFSAPWPVGKKWGSGYGLAVGLAMWSGWCFALSTRVLILRRGWKKAVVYFFAILRRDAMTKWLGLIWLMGLVVVVMVWNIGTTHWEGLFTALVGMSVGGGTIWAVRLVASLAMGEEAMGFGDVTLMAMIGGIVGWQATGAAFFIAPLTSIFIVLITFLATGQRMTPFGPYLCAGTVITVLYWPTVWQAAILPALLLGPVFLMIMVGSLVAMGVLLGIWRAIKMRLLAA</sequence>
<accession>A0A5B9R0J7</accession>
<feature type="transmembrane region" description="Helical" evidence="1">
    <location>
        <begin position="13"/>
        <end position="35"/>
    </location>
</feature>
<dbReference type="GO" id="GO:0004190">
    <property type="term" value="F:aspartic-type endopeptidase activity"/>
    <property type="evidence" value="ECO:0007669"/>
    <property type="project" value="TreeGrafter"/>
</dbReference>
<dbReference type="OrthoDB" id="9789291at2"/>
<keyword evidence="3" id="KW-1185">Reference proteome</keyword>
<keyword evidence="1" id="KW-0812">Transmembrane</keyword>
<evidence type="ECO:0000313" key="2">
    <source>
        <dbReference type="EMBL" id="QEG39781.1"/>
    </source>
</evidence>
<dbReference type="Gene3D" id="1.20.120.1220">
    <property type="match status" value="1"/>
</dbReference>
<keyword evidence="1" id="KW-0472">Membrane</keyword>
<dbReference type="GO" id="GO:0006465">
    <property type="term" value="P:signal peptide processing"/>
    <property type="evidence" value="ECO:0007669"/>
    <property type="project" value="TreeGrafter"/>
</dbReference>
<feature type="transmembrane region" description="Helical" evidence="1">
    <location>
        <begin position="299"/>
        <end position="317"/>
    </location>
</feature>
<proteinExistence type="predicted"/>
<keyword evidence="1" id="KW-1133">Transmembrane helix</keyword>
<dbReference type="PANTHER" id="PTHR30487:SF0">
    <property type="entry name" value="PREPILIN LEADER PEPTIDASE_N-METHYLTRANSFERASE-RELATED"/>
    <property type="match status" value="1"/>
</dbReference>
<feature type="transmembrane region" description="Helical" evidence="1">
    <location>
        <begin position="228"/>
        <end position="250"/>
    </location>
</feature>
<feature type="transmembrane region" description="Helical" evidence="1">
    <location>
        <begin position="271"/>
        <end position="293"/>
    </location>
</feature>
<reference evidence="2 3" key="1">
    <citation type="submission" date="2019-08" db="EMBL/GenBank/DDBJ databases">
        <title>Deep-cultivation of Planctomycetes and their phenomic and genomic characterization uncovers novel biology.</title>
        <authorList>
            <person name="Wiegand S."/>
            <person name="Jogler M."/>
            <person name="Boedeker C."/>
            <person name="Pinto D."/>
            <person name="Vollmers J."/>
            <person name="Rivas-Marin E."/>
            <person name="Kohn T."/>
            <person name="Peeters S.H."/>
            <person name="Heuer A."/>
            <person name="Rast P."/>
            <person name="Oberbeckmann S."/>
            <person name="Bunk B."/>
            <person name="Jeske O."/>
            <person name="Meyerdierks A."/>
            <person name="Storesund J.E."/>
            <person name="Kallscheuer N."/>
            <person name="Luecker S."/>
            <person name="Lage O.M."/>
            <person name="Pohl T."/>
            <person name="Merkel B.J."/>
            <person name="Hornburger P."/>
            <person name="Mueller R.-W."/>
            <person name="Bruemmer F."/>
            <person name="Labrenz M."/>
            <person name="Spormann A.M."/>
            <person name="Op den Camp H."/>
            <person name="Overmann J."/>
            <person name="Amann R."/>
            <person name="Jetten M.S.M."/>
            <person name="Mascher T."/>
            <person name="Medema M.H."/>
            <person name="Devos D.P."/>
            <person name="Kaster A.-K."/>
            <person name="Ovreas L."/>
            <person name="Rohde M."/>
            <person name="Galperin M.Y."/>
            <person name="Jogler C."/>
        </authorList>
    </citation>
    <scope>NUCLEOTIDE SEQUENCE [LARGE SCALE GENOMIC DNA]</scope>
    <source>
        <strain evidence="2 3">UC8</strain>
    </source>
</reference>
<dbReference type="PANTHER" id="PTHR30487">
    <property type="entry name" value="TYPE 4 PREPILIN-LIKE PROTEINS LEADER PEPTIDE-PROCESSING ENZYME"/>
    <property type="match status" value="1"/>
</dbReference>
<evidence type="ECO:0000256" key="1">
    <source>
        <dbReference type="SAM" id="Phobius"/>
    </source>
</evidence>
<dbReference type="Proteomes" id="UP000325286">
    <property type="component" value="Chromosome"/>
</dbReference>
<feature type="transmembrane region" description="Helical" evidence="1">
    <location>
        <begin position="402"/>
        <end position="430"/>
    </location>
</feature>
<dbReference type="GO" id="GO:0005886">
    <property type="term" value="C:plasma membrane"/>
    <property type="evidence" value="ECO:0007669"/>
    <property type="project" value="TreeGrafter"/>
</dbReference>
<dbReference type="InterPro" id="IPR050882">
    <property type="entry name" value="Prepilin_peptidase/N-MTase"/>
</dbReference>
<gene>
    <name evidence="2" type="ORF">UC8_17790</name>
</gene>
<dbReference type="AlphaFoldDB" id="A0A5B9R0J7"/>
<dbReference type="EMBL" id="CP042914">
    <property type="protein sequence ID" value="QEG39781.1"/>
    <property type="molecule type" value="Genomic_DNA"/>
</dbReference>
<dbReference type="KEGG" id="rul:UC8_17790"/>
<feature type="transmembrane region" description="Helical" evidence="1">
    <location>
        <begin position="353"/>
        <end position="372"/>
    </location>
</feature>